<evidence type="ECO:0000313" key="1">
    <source>
        <dbReference type="EMBL" id="MDN4014441.1"/>
    </source>
</evidence>
<accession>A0AAJ1R5K7</accession>
<protein>
    <submittedName>
        <fullName evidence="1">Uncharacterized protein</fullName>
    </submittedName>
</protein>
<organism evidence="1 2">
    <name type="scientific">Chryseobacterium gambrini</name>
    <dbReference type="NCBI Taxonomy" id="373672"/>
    <lineage>
        <taxon>Bacteria</taxon>
        <taxon>Pseudomonadati</taxon>
        <taxon>Bacteroidota</taxon>
        <taxon>Flavobacteriia</taxon>
        <taxon>Flavobacteriales</taxon>
        <taxon>Weeksellaceae</taxon>
        <taxon>Chryseobacterium group</taxon>
        <taxon>Chryseobacterium</taxon>
    </lineage>
</organism>
<sequence>MPTLKEYLGGIVSEITAARKMADIQTLEIAKEYAQDDLLKHFSVPRMKVGTVELTVPFAKAPASPVLSFAEFTYDEILKAAKTDYDPSDTDSDKELKALLSDKQVQYNSAIAEMKRENITDVTQAHMKYFNSIPKYIIELCTSLPNFKWKLVNPDQLQERLYSRMFQEAKKAIEDKPNNPNEVIVEASKLMDLDPKCIIIAKMSVTESGMEWSRHEDIDGNIVETLIPE</sequence>
<name>A0AAJ1R5K7_9FLAO</name>
<gene>
    <name evidence="1" type="ORF">QX233_18370</name>
</gene>
<proteinExistence type="predicted"/>
<comment type="caution">
    <text evidence="1">The sequence shown here is derived from an EMBL/GenBank/DDBJ whole genome shotgun (WGS) entry which is preliminary data.</text>
</comment>
<dbReference type="EMBL" id="JAUHGV010000029">
    <property type="protein sequence ID" value="MDN4014441.1"/>
    <property type="molecule type" value="Genomic_DNA"/>
</dbReference>
<dbReference type="RefSeq" id="WP_214588072.1">
    <property type="nucleotide sequence ID" value="NZ_JAUHGV010000029.1"/>
</dbReference>
<dbReference type="AlphaFoldDB" id="A0AAJ1R5K7"/>
<evidence type="ECO:0000313" key="2">
    <source>
        <dbReference type="Proteomes" id="UP001225933"/>
    </source>
</evidence>
<reference evidence="1" key="1">
    <citation type="submission" date="2023-06" db="EMBL/GenBank/DDBJ databases">
        <title>Two Chryseobacterium gambrini strains from China.</title>
        <authorList>
            <person name="Zeng J."/>
            <person name="Wu Y."/>
        </authorList>
    </citation>
    <scope>NUCLEOTIDE SEQUENCE</scope>
    <source>
        <strain evidence="1">SQ219</strain>
    </source>
</reference>
<dbReference type="Proteomes" id="UP001225933">
    <property type="component" value="Unassembled WGS sequence"/>
</dbReference>